<gene>
    <name evidence="1" type="ORF">Tco_0628005</name>
</gene>
<evidence type="ECO:0000313" key="2">
    <source>
        <dbReference type="Proteomes" id="UP001151760"/>
    </source>
</evidence>
<accession>A0ABQ4WP90</accession>
<sequence length="165" mass="19360">MNEKKSNKIADQKFHQQRPFLQPQWVNLFQTNENVYRELVREFFASFEFDASPCRMDNWFVIGKESRDRSVTLSGFSEKGLTVKSELLVVGFWPTIRAVEEYDEDDEGDEAVCEEFGGHEGAGGSVDMYTTDPNDWQVRQARWMDQQDEQWGRLNTWMGQQDERA</sequence>
<protein>
    <submittedName>
        <fullName evidence="1">Uncharacterized protein</fullName>
    </submittedName>
</protein>
<keyword evidence="2" id="KW-1185">Reference proteome</keyword>
<reference evidence="1" key="2">
    <citation type="submission" date="2022-01" db="EMBL/GenBank/DDBJ databases">
        <authorList>
            <person name="Yamashiro T."/>
            <person name="Shiraishi A."/>
            <person name="Satake H."/>
            <person name="Nakayama K."/>
        </authorList>
    </citation>
    <scope>NUCLEOTIDE SEQUENCE</scope>
</reference>
<dbReference type="EMBL" id="BQNB010008814">
    <property type="protein sequence ID" value="GJS54643.1"/>
    <property type="molecule type" value="Genomic_DNA"/>
</dbReference>
<dbReference type="Proteomes" id="UP001151760">
    <property type="component" value="Unassembled WGS sequence"/>
</dbReference>
<organism evidence="1 2">
    <name type="scientific">Tanacetum coccineum</name>
    <dbReference type="NCBI Taxonomy" id="301880"/>
    <lineage>
        <taxon>Eukaryota</taxon>
        <taxon>Viridiplantae</taxon>
        <taxon>Streptophyta</taxon>
        <taxon>Embryophyta</taxon>
        <taxon>Tracheophyta</taxon>
        <taxon>Spermatophyta</taxon>
        <taxon>Magnoliopsida</taxon>
        <taxon>eudicotyledons</taxon>
        <taxon>Gunneridae</taxon>
        <taxon>Pentapetalae</taxon>
        <taxon>asterids</taxon>
        <taxon>campanulids</taxon>
        <taxon>Asterales</taxon>
        <taxon>Asteraceae</taxon>
        <taxon>Asteroideae</taxon>
        <taxon>Anthemideae</taxon>
        <taxon>Anthemidinae</taxon>
        <taxon>Tanacetum</taxon>
    </lineage>
</organism>
<reference evidence="1" key="1">
    <citation type="journal article" date="2022" name="Int. J. Mol. Sci.">
        <title>Draft Genome of Tanacetum Coccineum: Genomic Comparison of Closely Related Tanacetum-Family Plants.</title>
        <authorList>
            <person name="Yamashiro T."/>
            <person name="Shiraishi A."/>
            <person name="Nakayama K."/>
            <person name="Satake H."/>
        </authorList>
    </citation>
    <scope>NUCLEOTIDE SEQUENCE</scope>
</reference>
<evidence type="ECO:0000313" key="1">
    <source>
        <dbReference type="EMBL" id="GJS54643.1"/>
    </source>
</evidence>
<comment type="caution">
    <text evidence="1">The sequence shown here is derived from an EMBL/GenBank/DDBJ whole genome shotgun (WGS) entry which is preliminary data.</text>
</comment>
<name>A0ABQ4WP90_9ASTR</name>
<proteinExistence type="predicted"/>